<keyword evidence="3" id="KW-1185">Reference proteome</keyword>
<feature type="domain" description="HTH cro/C1-type" evidence="1">
    <location>
        <begin position="98"/>
        <end position="142"/>
    </location>
</feature>
<sequence length="154" mass="17315">MTRHLSSIAFKATVEKIIRNRNEESEAILELISGIIGDRSFIMGKVFNAVANIAEIDIDLLCSELFEDYKWELVIDLSKAKTKLQAFIMIYANSNNSISTASGMEKSRFSRLQNGELQELYADEVYGLAKAFGLKPSQLFNYFYGDGERPVVGL</sequence>
<protein>
    <recommendedName>
        <fullName evidence="1">HTH cro/C1-type domain-containing protein</fullName>
    </recommendedName>
</protein>
<dbReference type="AlphaFoldDB" id="A0A4U0NZ03"/>
<evidence type="ECO:0000313" key="2">
    <source>
        <dbReference type="EMBL" id="TJZ60059.1"/>
    </source>
</evidence>
<dbReference type="Pfam" id="PF13443">
    <property type="entry name" value="HTH_26"/>
    <property type="match status" value="1"/>
</dbReference>
<evidence type="ECO:0000313" key="3">
    <source>
        <dbReference type="Proteomes" id="UP000306808"/>
    </source>
</evidence>
<dbReference type="RefSeq" id="WP_136902000.1">
    <property type="nucleotide sequence ID" value="NZ_SUME01000005.1"/>
</dbReference>
<dbReference type="InterPro" id="IPR001387">
    <property type="entry name" value="Cro/C1-type_HTH"/>
</dbReference>
<evidence type="ECO:0000259" key="1">
    <source>
        <dbReference type="Pfam" id="PF13443"/>
    </source>
</evidence>
<dbReference type="OrthoDB" id="712802at2"/>
<name>A0A4U0NZ03_9SPHI</name>
<proteinExistence type="predicted"/>
<accession>A0A4U0NZ03</accession>
<dbReference type="Proteomes" id="UP000306808">
    <property type="component" value="Unassembled WGS sequence"/>
</dbReference>
<reference evidence="2 3" key="1">
    <citation type="submission" date="2019-04" db="EMBL/GenBank/DDBJ databases">
        <title>Sphingobacterium olei sp. nov., isolated from oil-contaminated soil.</title>
        <authorList>
            <person name="Liu B."/>
        </authorList>
    </citation>
    <scope>NUCLEOTIDE SEQUENCE [LARGE SCALE GENOMIC DNA]</scope>
    <source>
        <strain evidence="2 3">HAL-9</strain>
    </source>
</reference>
<dbReference type="EMBL" id="SUME01000005">
    <property type="protein sequence ID" value="TJZ60059.1"/>
    <property type="molecule type" value="Genomic_DNA"/>
</dbReference>
<gene>
    <name evidence="2" type="ORF">FAZ15_14335</name>
</gene>
<comment type="caution">
    <text evidence="2">The sequence shown here is derived from an EMBL/GenBank/DDBJ whole genome shotgun (WGS) entry which is preliminary data.</text>
</comment>
<organism evidence="2 3">
    <name type="scientific">Sphingobacterium olei</name>
    <dbReference type="NCBI Taxonomy" id="2571155"/>
    <lineage>
        <taxon>Bacteria</taxon>
        <taxon>Pseudomonadati</taxon>
        <taxon>Bacteroidota</taxon>
        <taxon>Sphingobacteriia</taxon>
        <taxon>Sphingobacteriales</taxon>
        <taxon>Sphingobacteriaceae</taxon>
        <taxon>Sphingobacterium</taxon>
    </lineage>
</organism>